<evidence type="ECO:0000256" key="4">
    <source>
        <dbReference type="ARBA" id="ARBA00023163"/>
    </source>
</evidence>
<keyword evidence="3" id="KW-0238">DNA-binding</keyword>
<sequence length="295" mass="33809">MALKWLQTFVTAAKYANYSKAAEKLYLAQPTVSQHIRNLEKSLDSKLFEKNGRNVELTKVGRIFLPTAQAMLEEFEQGLEEINRFENGFQQTFSCATAPFIASTIMPKFYQHLLSQHPEIDLQIEVVKSMDIEADILTNKVDFGLSRIEPQNKNVAYQKVLEDKIVLVIPNHEGFVQLDFQQLVATYPMLVNEHPYYIEEIIPYLRELYPNLTTMNLTQVDVIKSFLLNGLGFAFLPYSSVREEVKKGTLLLLDADQLPASSASAIYFCYKNSNTAIQKFQQILTDFLTQQKTRT</sequence>
<dbReference type="InterPro" id="IPR000847">
    <property type="entry name" value="LysR_HTH_N"/>
</dbReference>
<dbReference type="InterPro" id="IPR036388">
    <property type="entry name" value="WH-like_DNA-bd_sf"/>
</dbReference>
<proteinExistence type="inferred from homology"/>
<name>A0ABS3L7C5_9ENTE</name>
<keyword evidence="7" id="KW-1185">Reference proteome</keyword>
<dbReference type="InterPro" id="IPR005119">
    <property type="entry name" value="LysR_subst-bd"/>
</dbReference>
<comment type="similarity">
    <text evidence="1">Belongs to the LysR transcriptional regulatory family.</text>
</comment>
<evidence type="ECO:0000313" key="6">
    <source>
        <dbReference type="EMBL" id="MBO1305533.1"/>
    </source>
</evidence>
<evidence type="ECO:0000256" key="3">
    <source>
        <dbReference type="ARBA" id="ARBA00023125"/>
    </source>
</evidence>
<comment type="caution">
    <text evidence="6">The sequence shown here is derived from an EMBL/GenBank/DDBJ whole genome shotgun (WGS) entry which is preliminary data.</text>
</comment>
<evidence type="ECO:0000259" key="5">
    <source>
        <dbReference type="PROSITE" id="PS50931"/>
    </source>
</evidence>
<evidence type="ECO:0000256" key="1">
    <source>
        <dbReference type="ARBA" id="ARBA00009437"/>
    </source>
</evidence>
<evidence type="ECO:0000313" key="7">
    <source>
        <dbReference type="Proteomes" id="UP000664601"/>
    </source>
</evidence>
<keyword evidence="4" id="KW-0804">Transcription</keyword>
<dbReference type="PANTHER" id="PTHR30126">
    <property type="entry name" value="HTH-TYPE TRANSCRIPTIONAL REGULATOR"/>
    <property type="match status" value="1"/>
</dbReference>
<organism evidence="6 7">
    <name type="scientific">Candidatus Enterococcus moelleringii</name>
    <dbReference type="NCBI Taxonomy" id="2815325"/>
    <lineage>
        <taxon>Bacteria</taxon>
        <taxon>Bacillati</taxon>
        <taxon>Bacillota</taxon>
        <taxon>Bacilli</taxon>
        <taxon>Lactobacillales</taxon>
        <taxon>Enterococcaceae</taxon>
        <taxon>Enterococcus</taxon>
    </lineage>
</organism>
<dbReference type="RefSeq" id="WP_207672474.1">
    <property type="nucleotide sequence ID" value="NZ_JAFREM010000008.1"/>
</dbReference>
<dbReference type="InterPro" id="IPR036390">
    <property type="entry name" value="WH_DNA-bd_sf"/>
</dbReference>
<dbReference type="SUPFAM" id="SSF53850">
    <property type="entry name" value="Periplasmic binding protein-like II"/>
    <property type="match status" value="1"/>
</dbReference>
<dbReference type="EMBL" id="JAFREM010000008">
    <property type="protein sequence ID" value="MBO1305533.1"/>
    <property type="molecule type" value="Genomic_DNA"/>
</dbReference>
<gene>
    <name evidence="6" type="ORF">JZO70_05135</name>
</gene>
<dbReference type="Proteomes" id="UP000664601">
    <property type="component" value="Unassembled WGS sequence"/>
</dbReference>
<feature type="domain" description="HTH lysR-type" evidence="5">
    <location>
        <begin position="1"/>
        <end position="58"/>
    </location>
</feature>
<dbReference type="SUPFAM" id="SSF46785">
    <property type="entry name" value="Winged helix' DNA-binding domain"/>
    <property type="match status" value="1"/>
</dbReference>
<dbReference type="PRINTS" id="PR00039">
    <property type="entry name" value="HTHLYSR"/>
</dbReference>
<reference evidence="6 7" key="1">
    <citation type="submission" date="2021-03" db="EMBL/GenBank/DDBJ databases">
        <title>Enterococcal diversity collection.</title>
        <authorList>
            <person name="Gilmore M.S."/>
            <person name="Schwartzman J."/>
            <person name="Van Tyne D."/>
            <person name="Martin M."/>
            <person name="Earl A.M."/>
            <person name="Manson A.L."/>
            <person name="Straub T."/>
            <person name="Salamzade R."/>
            <person name="Saavedra J."/>
            <person name="Lebreton F."/>
            <person name="Prichula J."/>
            <person name="Schaufler K."/>
            <person name="Gaca A."/>
            <person name="Sgardioli B."/>
            <person name="Wagenaar J."/>
            <person name="Strong T."/>
        </authorList>
    </citation>
    <scope>NUCLEOTIDE SEQUENCE [LARGE SCALE GENOMIC DNA]</scope>
    <source>
        <strain evidence="6 7">669A</strain>
    </source>
</reference>
<keyword evidence="2" id="KW-0805">Transcription regulation</keyword>
<dbReference type="CDD" id="cd05466">
    <property type="entry name" value="PBP2_LTTR_substrate"/>
    <property type="match status" value="1"/>
</dbReference>
<dbReference type="Gene3D" id="3.40.190.290">
    <property type="match status" value="1"/>
</dbReference>
<dbReference type="Pfam" id="PF00126">
    <property type="entry name" value="HTH_1"/>
    <property type="match status" value="1"/>
</dbReference>
<accession>A0ABS3L7C5</accession>
<dbReference type="Pfam" id="PF03466">
    <property type="entry name" value="LysR_substrate"/>
    <property type="match status" value="1"/>
</dbReference>
<dbReference type="PANTHER" id="PTHR30126:SF64">
    <property type="entry name" value="HTH-TYPE TRANSCRIPTIONAL REGULATOR CITR"/>
    <property type="match status" value="1"/>
</dbReference>
<evidence type="ECO:0000256" key="2">
    <source>
        <dbReference type="ARBA" id="ARBA00023015"/>
    </source>
</evidence>
<protein>
    <submittedName>
        <fullName evidence="6">LysR family transcriptional regulator</fullName>
    </submittedName>
</protein>
<dbReference type="PROSITE" id="PS50931">
    <property type="entry name" value="HTH_LYSR"/>
    <property type="match status" value="1"/>
</dbReference>
<dbReference type="Gene3D" id="1.10.10.10">
    <property type="entry name" value="Winged helix-like DNA-binding domain superfamily/Winged helix DNA-binding domain"/>
    <property type="match status" value="1"/>
</dbReference>